<evidence type="ECO:0000313" key="2">
    <source>
        <dbReference type="Proteomes" id="UP000095280"/>
    </source>
</evidence>
<evidence type="ECO:0000313" key="3">
    <source>
        <dbReference type="WBParaSite" id="maker-unitig_27577-snap-gene-0.2-mRNA-1"/>
    </source>
</evidence>
<dbReference type="Proteomes" id="UP000095280">
    <property type="component" value="Unplaced"/>
</dbReference>
<feature type="compositionally biased region" description="Polar residues" evidence="1">
    <location>
        <begin position="7"/>
        <end position="29"/>
    </location>
</feature>
<feature type="region of interest" description="Disordered" evidence="1">
    <location>
        <begin position="1"/>
        <end position="29"/>
    </location>
</feature>
<keyword evidence="2" id="KW-1185">Reference proteome</keyword>
<organism evidence="2 3">
    <name type="scientific">Macrostomum lignano</name>
    <dbReference type="NCBI Taxonomy" id="282301"/>
    <lineage>
        <taxon>Eukaryota</taxon>
        <taxon>Metazoa</taxon>
        <taxon>Spiralia</taxon>
        <taxon>Lophotrochozoa</taxon>
        <taxon>Platyhelminthes</taxon>
        <taxon>Rhabditophora</taxon>
        <taxon>Macrostomorpha</taxon>
        <taxon>Macrostomida</taxon>
        <taxon>Macrostomidae</taxon>
        <taxon>Macrostomum</taxon>
    </lineage>
</organism>
<dbReference type="AlphaFoldDB" id="A0A1I8FBN0"/>
<proteinExistence type="predicted"/>
<accession>A0A1I8FBN0</accession>
<protein>
    <submittedName>
        <fullName evidence="3">Uncharacterized protein</fullName>
    </submittedName>
</protein>
<reference evidence="3" key="1">
    <citation type="submission" date="2016-11" db="UniProtKB">
        <authorList>
            <consortium name="WormBaseParasite"/>
        </authorList>
    </citation>
    <scope>IDENTIFICATION</scope>
</reference>
<sequence length="29" mass="2911">MPDSVDSAITITAGRSATSKRTSSISTAV</sequence>
<name>A0A1I8FBN0_9PLAT</name>
<dbReference type="WBParaSite" id="maker-unitig_27577-snap-gene-0.2-mRNA-1">
    <property type="protein sequence ID" value="maker-unitig_27577-snap-gene-0.2-mRNA-1"/>
    <property type="gene ID" value="maker-unitig_27577-snap-gene-0.2"/>
</dbReference>
<evidence type="ECO:0000256" key="1">
    <source>
        <dbReference type="SAM" id="MobiDB-lite"/>
    </source>
</evidence>